<dbReference type="Proteomes" id="UP001379533">
    <property type="component" value="Chromosome"/>
</dbReference>
<gene>
    <name evidence="8" type="primary">vapC</name>
    <name evidence="10" type="ORF">LZC95_15590</name>
</gene>
<accession>A0ABZ2KHT9</accession>
<keyword evidence="3 8" id="KW-0540">Nuclease</keyword>
<dbReference type="PANTHER" id="PTHR33653">
    <property type="entry name" value="RIBONUCLEASE VAPC2"/>
    <property type="match status" value="1"/>
</dbReference>
<dbReference type="InterPro" id="IPR002716">
    <property type="entry name" value="PIN_dom"/>
</dbReference>
<dbReference type="EMBL" id="CP089982">
    <property type="protein sequence ID" value="WXA98252.1"/>
    <property type="molecule type" value="Genomic_DNA"/>
</dbReference>
<dbReference type="Gene3D" id="3.40.50.1010">
    <property type="entry name" value="5'-nuclease"/>
    <property type="match status" value="1"/>
</dbReference>
<organism evidence="10 11">
    <name type="scientific">Pendulispora brunnea</name>
    <dbReference type="NCBI Taxonomy" id="2905690"/>
    <lineage>
        <taxon>Bacteria</taxon>
        <taxon>Pseudomonadati</taxon>
        <taxon>Myxococcota</taxon>
        <taxon>Myxococcia</taxon>
        <taxon>Myxococcales</taxon>
        <taxon>Sorangiineae</taxon>
        <taxon>Pendulisporaceae</taxon>
        <taxon>Pendulispora</taxon>
    </lineage>
</organism>
<protein>
    <recommendedName>
        <fullName evidence="8">Ribonuclease VapC</fullName>
        <shortName evidence="8">RNase VapC</shortName>
        <ecNumber evidence="8">3.1.-.-</ecNumber>
    </recommendedName>
    <alternativeName>
        <fullName evidence="8">Toxin VapC</fullName>
    </alternativeName>
</protein>
<evidence type="ECO:0000313" key="10">
    <source>
        <dbReference type="EMBL" id="WXA98252.1"/>
    </source>
</evidence>
<dbReference type="InterPro" id="IPR022907">
    <property type="entry name" value="VapC_family"/>
</dbReference>
<evidence type="ECO:0000256" key="3">
    <source>
        <dbReference type="ARBA" id="ARBA00022722"/>
    </source>
</evidence>
<evidence type="ECO:0000256" key="7">
    <source>
        <dbReference type="ARBA" id="ARBA00038093"/>
    </source>
</evidence>
<dbReference type="CDD" id="cd18746">
    <property type="entry name" value="PIN_VapC4-5_FitB-like"/>
    <property type="match status" value="1"/>
</dbReference>
<comment type="cofactor">
    <cofactor evidence="1 8">
        <name>Mg(2+)</name>
        <dbReference type="ChEBI" id="CHEBI:18420"/>
    </cofactor>
</comment>
<evidence type="ECO:0000256" key="4">
    <source>
        <dbReference type="ARBA" id="ARBA00022723"/>
    </source>
</evidence>
<comment type="similarity">
    <text evidence="7 8">Belongs to the PINc/VapC protein family.</text>
</comment>
<comment type="function">
    <text evidence="8">Toxic component of a toxin-antitoxin (TA) system. An RNase.</text>
</comment>
<sequence>MSYLLDTCAISELAAPKPNPGFVAWLDDQPDEALFLSVLTVGELIRGVELLGPGPKRRNLERWLAELRTSYRDRLLPVDEAVAALWGIYSARAKESGNALHAVDGLLAATAVRSALSVVTRNTRDFRSVGVTVIDPWT</sequence>
<proteinExistence type="inferred from homology"/>
<dbReference type="RefSeq" id="WP_394848864.1">
    <property type="nucleotide sequence ID" value="NZ_CP089982.1"/>
</dbReference>
<keyword evidence="4 8" id="KW-0479">Metal-binding</keyword>
<evidence type="ECO:0000256" key="8">
    <source>
        <dbReference type="HAMAP-Rule" id="MF_00265"/>
    </source>
</evidence>
<keyword evidence="2 8" id="KW-1277">Toxin-antitoxin system</keyword>
<reference evidence="10 11" key="1">
    <citation type="submission" date="2021-12" db="EMBL/GenBank/DDBJ databases">
        <title>Discovery of the Pendulisporaceae a myxobacterial family with distinct sporulation behavior and unique specialized metabolism.</title>
        <authorList>
            <person name="Garcia R."/>
            <person name="Popoff A."/>
            <person name="Bader C.D."/>
            <person name="Loehr J."/>
            <person name="Walesch S."/>
            <person name="Walt C."/>
            <person name="Boldt J."/>
            <person name="Bunk B."/>
            <person name="Haeckl F.J.F.P.J."/>
            <person name="Gunesch A.P."/>
            <person name="Birkelbach J."/>
            <person name="Nuebel U."/>
            <person name="Pietschmann T."/>
            <person name="Bach T."/>
            <person name="Mueller R."/>
        </authorList>
    </citation>
    <scope>NUCLEOTIDE SEQUENCE [LARGE SCALE GENOMIC DNA]</scope>
    <source>
        <strain evidence="10 11">MSr12523</strain>
    </source>
</reference>
<keyword evidence="11" id="KW-1185">Reference proteome</keyword>
<keyword evidence="5 8" id="KW-0378">Hydrolase</keyword>
<dbReference type="HAMAP" id="MF_00265">
    <property type="entry name" value="VapC_Nob1"/>
    <property type="match status" value="1"/>
</dbReference>
<evidence type="ECO:0000256" key="6">
    <source>
        <dbReference type="ARBA" id="ARBA00022842"/>
    </source>
</evidence>
<dbReference type="PANTHER" id="PTHR33653:SF1">
    <property type="entry name" value="RIBONUCLEASE VAPC2"/>
    <property type="match status" value="1"/>
</dbReference>
<dbReference type="SUPFAM" id="SSF88723">
    <property type="entry name" value="PIN domain-like"/>
    <property type="match status" value="1"/>
</dbReference>
<evidence type="ECO:0000256" key="2">
    <source>
        <dbReference type="ARBA" id="ARBA00022649"/>
    </source>
</evidence>
<feature type="binding site" evidence="8">
    <location>
        <position position="6"/>
    </location>
    <ligand>
        <name>Mg(2+)</name>
        <dbReference type="ChEBI" id="CHEBI:18420"/>
    </ligand>
</feature>
<keyword evidence="6 8" id="KW-0460">Magnesium</keyword>
<dbReference type="InterPro" id="IPR050556">
    <property type="entry name" value="Type_II_TA_system_RNase"/>
</dbReference>
<feature type="domain" description="PIN" evidence="9">
    <location>
        <begin position="3"/>
        <end position="129"/>
    </location>
</feature>
<dbReference type="EC" id="3.1.-.-" evidence="8"/>
<dbReference type="InterPro" id="IPR029060">
    <property type="entry name" value="PIN-like_dom_sf"/>
</dbReference>
<dbReference type="Pfam" id="PF01850">
    <property type="entry name" value="PIN"/>
    <property type="match status" value="1"/>
</dbReference>
<evidence type="ECO:0000313" key="11">
    <source>
        <dbReference type="Proteomes" id="UP001379533"/>
    </source>
</evidence>
<name>A0ABZ2KHT9_9BACT</name>
<keyword evidence="8" id="KW-0800">Toxin</keyword>
<evidence type="ECO:0000259" key="9">
    <source>
        <dbReference type="Pfam" id="PF01850"/>
    </source>
</evidence>
<feature type="binding site" evidence="8">
    <location>
        <position position="104"/>
    </location>
    <ligand>
        <name>Mg(2+)</name>
        <dbReference type="ChEBI" id="CHEBI:18420"/>
    </ligand>
</feature>
<evidence type="ECO:0000256" key="1">
    <source>
        <dbReference type="ARBA" id="ARBA00001946"/>
    </source>
</evidence>
<evidence type="ECO:0000256" key="5">
    <source>
        <dbReference type="ARBA" id="ARBA00022801"/>
    </source>
</evidence>